<accession>A0ABS4G4P0</accession>
<proteinExistence type="predicted"/>
<organism evidence="1 2">
    <name type="scientific">Youngiibacter multivorans</name>
    <dbReference type="NCBI Taxonomy" id="937251"/>
    <lineage>
        <taxon>Bacteria</taxon>
        <taxon>Bacillati</taxon>
        <taxon>Bacillota</taxon>
        <taxon>Clostridia</taxon>
        <taxon>Eubacteriales</taxon>
        <taxon>Clostridiaceae</taxon>
        <taxon>Youngiibacter</taxon>
    </lineage>
</organism>
<comment type="caution">
    <text evidence="1">The sequence shown here is derived from an EMBL/GenBank/DDBJ whole genome shotgun (WGS) entry which is preliminary data.</text>
</comment>
<sequence length="154" mass="17856">MTDKIMKEMEGRWFLQYSGCPMWKAGNIDTISFNYTLEHRGEELVLKDVVEYRKNGRMRMKSGIDIPGDDGRTFQWRGIGVGNKLFRGKSRVLMNEDGILVIWFERTLGSQESIDVLTRKRHLTSKESEYILGILEKNNEYSRFIGNIDAVNIG</sequence>
<gene>
    <name evidence="1" type="ORF">J2Z34_002000</name>
</gene>
<evidence type="ECO:0008006" key="3">
    <source>
        <dbReference type="Google" id="ProtNLM"/>
    </source>
</evidence>
<name>A0ABS4G4P0_9CLOT</name>
<dbReference type="EMBL" id="JAGGKC010000016">
    <property type="protein sequence ID" value="MBP1919511.1"/>
    <property type="molecule type" value="Genomic_DNA"/>
</dbReference>
<keyword evidence="2" id="KW-1185">Reference proteome</keyword>
<protein>
    <recommendedName>
        <fullName evidence="3">Lipocalin-like domain-containing protein</fullName>
    </recommendedName>
</protein>
<evidence type="ECO:0000313" key="2">
    <source>
        <dbReference type="Proteomes" id="UP001519271"/>
    </source>
</evidence>
<dbReference type="Proteomes" id="UP001519271">
    <property type="component" value="Unassembled WGS sequence"/>
</dbReference>
<evidence type="ECO:0000313" key="1">
    <source>
        <dbReference type="EMBL" id="MBP1919511.1"/>
    </source>
</evidence>
<reference evidence="1 2" key="1">
    <citation type="submission" date="2021-03" db="EMBL/GenBank/DDBJ databases">
        <title>Genomic Encyclopedia of Type Strains, Phase IV (KMG-IV): sequencing the most valuable type-strain genomes for metagenomic binning, comparative biology and taxonomic classification.</title>
        <authorList>
            <person name="Goeker M."/>
        </authorList>
    </citation>
    <scope>NUCLEOTIDE SEQUENCE [LARGE SCALE GENOMIC DNA]</scope>
    <source>
        <strain evidence="1 2">DSM 6139</strain>
    </source>
</reference>